<dbReference type="EMBL" id="JAODUP010000776">
    <property type="protein sequence ID" value="KAK2144207.1"/>
    <property type="molecule type" value="Genomic_DNA"/>
</dbReference>
<evidence type="ECO:0000313" key="2">
    <source>
        <dbReference type="Proteomes" id="UP001208570"/>
    </source>
</evidence>
<organism evidence="1 2">
    <name type="scientific">Paralvinella palmiformis</name>
    <dbReference type="NCBI Taxonomy" id="53620"/>
    <lineage>
        <taxon>Eukaryota</taxon>
        <taxon>Metazoa</taxon>
        <taxon>Spiralia</taxon>
        <taxon>Lophotrochozoa</taxon>
        <taxon>Annelida</taxon>
        <taxon>Polychaeta</taxon>
        <taxon>Sedentaria</taxon>
        <taxon>Canalipalpata</taxon>
        <taxon>Terebellida</taxon>
        <taxon>Terebelliformia</taxon>
        <taxon>Alvinellidae</taxon>
        <taxon>Paralvinella</taxon>
    </lineage>
</organism>
<comment type="caution">
    <text evidence="1">The sequence shown here is derived from an EMBL/GenBank/DDBJ whole genome shotgun (WGS) entry which is preliminary data.</text>
</comment>
<sequence length="63" mass="7075">MEEYPETILTCMTQHHGFVANCLNSWMLLTSSIATSININWSSHSMSEALNIVIDNWSDDATV</sequence>
<protein>
    <submittedName>
        <fullName evidence="1">Uncharacterized protein</fullName>
    </submittedName>
</protein>
<keyword evidence="2" id="KW-1185">Reference proteome</keyword>
<reference evidence="1" key="1">
    <citation type="journal article" date="2023" name="Mol. Biol. Evol.">
        <title>Third-Generation Sequencing Reveals the Adaptive Role of the Epigenome in Three Deep-Sea Polychaetes.</title>
        <authorList>
            <person name="Perez M."/>
            <person name="Aroh O."/>
            <person name="Sun Y."/>
            <person name="Lan Y."/>
            <person name="Juniper S.K."/>
            <person name="Young C.R."/>
            <person name="Angers B."/>
            <person name="Qian P.Y."/>
        </authorList>
    </citation>
    <scope>NUCLEOTIDE SEQUENCE</scope>
    <source>
        <strain evidence="1">P08H-3</strain>
    </source>
</reference>
<dbReference type="Proteomes" id="UP001208570">
    <property type="component" value="Unassembled WGS sequence"/>
</dbReference>
<proteinExistence type="predicted"/>
<name>A0AAD9J0B0_9ANNE</name>
<dbReference type="AlphaFoldDB" id="A0AAD9J0B0"/>
<evidence type="ECO:0000313" key="1">
    <source>
        <dbReference type="EMBL" id="KAK2144207.1"/>
    </source>
</evidence>
<accession>A0AAD9J0B0</accession>
<gene>
    <name evidence="1" type="ORF">LSH36_776g00043</name>
</gene>